<name>A0A6C0IIQ2_9ZZZZ</name>
<evidence type="ECO:0000256" key="1">
    <source>
        <dbReference type="SAM" id="MobiDB-lite"/>
    </source>
</evidence>
<dbReference type="AlphaFoldDB" id="A0A6C0IIQ2"/>
<reference evidence="2" key="1">
    <citation type="journal article" date="2020" name="Nature">
        <title>Giant virus diversity and host interactions through global metagenomics.</title>
        <authorList>
            <person name="Schulz F."/>
            <person name="Roux S."/>
            <person name="Paez-Espino D."/>
            <person name="Jungbluth S."/>
            <person name="Walsh D.A."/>
            <person name="Denef V.J."/>
            <person name="McMahon K.D."/>
            <person name="Konstantinidis K.T."/>
            <person name="Eloe-Fadrosh E.A."/>
            <person name="Kyrpides N.C."/>
            <person name="Woyke T."/>
        </authorList>
    </citation>
    <scope>NUCLEOTIDE SEQUENCE</scope>
    <source>
        <strain evidence="2">GVMAG-M-3300023184-89</strain>
    </source>
</reference>
<protein>
    <submittedName>
        <fullName evidence="2">Uncharacterized protein</fullName>
    </submittedName>
</protein>
<organism evidence="2">
    <name type="scientific">viral metagenome</name>
    <dbReference type="NCBI Taxonomy" id="1070528"/>
    <lineage>
        <taxon>unclassified sequences</taxon>
        <taxon>metagenomes</taxon>
        <taxon>organismal metagenomes</taxon>
    </lineage>
</organism>
<accession>A0A6C0IIQ2</accession>
<proteinExistence type="predicted"/>
<feature type="region of interest" description="Disordered" evidence="1">
    <location>
        <begin position="56"/>
        <end position="84"/>
    </location>
</feature>
<feature type="compositionally biased region" description="Low complexity" evidence="1">
    <location>
        <begin position="70"/>
        <end position="84"/>
    </location>
</feature>
<sequence length="84" mass="8566">MFGPTFSNCFAYKGYLCLVQPFLKVVCLMMTATGSATTSHSTLGMTTTATTSLGSALSSASGRTTGGTSGSTTGCRSTSVHCYI</sequence>
<evidence type="ECO:0000313" key="2">
    <source>
        <dbReference type="EMBL" id="QHT92669.1"/>
    </source>
</evidence>
<dbReference type="EMBL" id="MN740193">
    <property type="protein sequence ID" value="QHT92669.1"/>
    <property type="molecule type" value="Genomic_DNA"/>
</dbReference>